<dbReference type="PANTHER" id="PTHR42693">
    <property type="entry name" value="ARYLSULFATASE FAMILY MEMBER"/>
    <property type="match status" value="1"/>
</dbReference>
<dbReference type="InterPro" id="IPR050738">
    <property type="entry name" value="Sulfatase"/>
</dbReference>
<dbReference type="InterPro" id="IPR024607">
    <property type="entry name" value="Sulfatase_CS"/>
</dbReference>
<keyword evidence="10" id="KW-1185">Reference proteome</keyword>
<comment type="similarity">
    <text evidence="2">Belongs to the sulfatase family.</text>
</comment>
<dbReference type="Pfam" id="PF00884">
    <property type="entry name" value="Sulfatase"/>
    <property type="match status" value="1"/>
</dbReference>
<keyword evidence="3" id="KW-0479">Metal-binding</keyword>
<sequence length="480" mass="53762">MKLLLSLTLLALTASQAVRAEKPNILFLFADDQSWETIGAVGGEVITPNLDKLVEEGTRFDHAYNMGSWSGAVCVASRHMFNTGRTVWNANNLIKSEANWKKKHKGTPNPDATKSWSQLMGDAGYETYFAGKWHVSLFDPKAIFDHVGTVRPGMPKAKPSGYNRPKDENDKEWLPWDKSMGGFWEGGTHWSEVLKDEAIGFIDEAAKKERPFFMYIAFNAPHDPRQAPKEFVDMYPVDKVKVPENFLKKYPYADQIGCSKSLRDEKLMPFPRTEYAVKVNRQEYFALITHMDAQIGKILDALEASGKADNTYIIYTADHGLAVGHHGLVGKQNMYEHSLCPPLIINGPGIEAGKRINTRVYIQDIVPTTLDLAGATPEQTIDFQSLLPLAKGETGQGRDRIYGAYLDLQRCVIKDGWKLIYYPKADVHRLFNLEKDANEMNDLAANPEYASRLTSMKTALAEEMKAQGDPGLASKANRPK</sequence>
<reference evidence="10" key="1">
    <citation type="journal article" date="2019" name="Int. J. Syst. Evol. Microbiol.">
        <title>The Global Catalogue of Microorganisms (GCM) 10K type strain sequencing project: providing services to taxonomists for standard genome sequencing and annotation.</title>
        <authorList>
            <consortium name="The Broad Institute Genomics Platform"/>
            <consortium name="The Broad Institute Genome Sequencing Center for Infectious Disease"/>
            <person name="Wu L."/>
            <person name="Ma J."/>
        </authorList>
    </citation>
    <scope>NUCLEOTIDE SEQUENCE [LARGE SCALE GENOMIC DNA]</scope>
    <source>
        <strain evidence="10">CGMCC 4.1467</strain>
    </source>
</reference>
<dbReference type="RefSeq" id="WP_379710581.1">
    <property type="nucleotide sequence ID" value="NZ_JBHTBS010000002.1"/>
</dbReference>
<dbReference type="PANTHER" id="PTHR42693:SF42">
    <property type="entry name" value="ARYLSULFATASE G"/>
    <property type="match status" value="1"/>
</dbReference>
<evidence type="ECO:0000256" key="5">
    <source>
        <dbReference type="ARBA" id="ARBA00022801"/>
    </source>
</evidence>
<dbReference type="PROSITE" id="PS00149">
    <property type="entry name" value="SULFATASE_2"/>
    <property type="match status" value="1"/>
</dbReference>
<feature type="signal peptide" evidence="7">
    <location>
        <begin position="1"/>
        <end position="20"/>
    </location>
</feature>
<evidence type="ECO:0000256" key="6">
    <source>
        <dbReference type="ARBA" id="ARBA00022837"/>
    </source>
</evidence>
<dbReference type="Proteomes" id="UP001596472">
    <property type="component" value="Unassembled WGS sequence"/>
</dbReference>
<evidence type="ECO:0000256" key="2">
    <source>
        <dbReference type="ARBA" id="ARBA00008779"/>
    </source>
</evidence>
<evidence type="ECO:0000313" key="9">
    <source>
        <dbReference type="EMBL" id="MFC7336840.1"/>
    </source>
</evidence>
<dbReference type="InterPro" id="IPR000917">
    <property type="entry name" value="Sulfatase_N"/>
</dbReference>
<comment type="caution">
    <text evidence="9">The sequence shown here is derived from an EMBL/GenBank/DDBJ whole genome shotgun (WGS) entry which is preliminary data.</text>
</comment>
<comment type="cofactor">
    <cofactor evidence="1">
        <name>Ca(2+)</name>
        <dbReference type="ChEBI" id="CHEBI:29108"/>
    </cofactor>
</comment>
<organism evidence="9 10">
    <name type="scientific">Haloferula chungangensis</name>
    <dbReference type="NCBI Taxonomy" id="1048331"/>
    <lineage>
        <taxon>Bacteria</taxon>
        <taxon>Pseudomonadati</taxon>
        <taxon>Verrucomicrobiota</taxon>
        <taxon>Verrucomicrobiia</taxon>
        <taxon>Verrucomicrobiales</taxon>
        <taxon>Verrucomicrobiaceae</taxon>
        <taxon>Haloferula</taxon>
    </lineage>
</organism>
<keyword evidence="6" id="KW-0106">Calcium</keyword>
<dbReference type="CDD" id="cd16155">
    <property type="entry name" value="sulfatase_like"/>
    <property type="match status" value="1"/>
</dbReference>
<keyword evidence="5" id="KW-0378">Hydrolase</keyword>
<dbReference type="InterPro" id="IPR017850">
    <property type="entry name" value="Alkaline_phosphatase_core_sf"/>
</dbReference>
<dbReference type="SUPFAM" id="SSF53649">
    <property type="entry name" value="Alkaline phosphatase-like"/>
    <property type="match status" value="1"/>
</dbReference>
<evidence type="ECO:0000313" key="10">
    <source>
        <dbReference type="Proteomes" id="UP001596472"/>
    </source>
</evidence>
<feature type="chain" id="PRO_5046518374" evidence="7">
    <location>
        <begin position="21"/>
        <end position="480"/>
    </location>
</feature>
<gene>
    <name evidence="9" type="ORF">ACFQY0_06605</name>
</gene>
<evidence type="ECO:0000259" key="8">
    <source>
        <dbReference type="Pfam" id="PF00884"/>
    </source>
</evidence>
<dbReference type="Gene3D" id="3.40.720.10">
    <property type="entry name" value="Alkaline Phosphatase, subunit A"/>
    <property type="match status" value="1"/>
</dbReference>
<evidence type="ECO:0000256" key="3">
    <source>
        <dbReference type="ARBA" id="ARBA00022723"/>
    </source>
</evidence>
<dbReference type="EMBL" id="JBHTBS010000002">
    <property type="protein sequence ID" value="MFC7336840.1"/>
    <property type="molecule type" value="Genomic_DNA"/>
</dbReference>
<proteinExistence type="inferred from homology"/>
<keyword evidence="4 7" id="KW-0732">Signal</keyword>
<accession>A0ABW2L6S2</accession>
<evidence type="ECO:0000256" key="4">
    <source>
        <dbReference type="ARBA" id="ARBA00022729"/>
    </source>
</evidence>
<name>A0ABW2L6S2_9BACT</name>
<feature type="domain" description="Sulfatase N-terminal" evidence="8">
    <location>
        <begin position="23"/>
        <end position="375"/>
    </location>
</feature>
<evidence type="ECO:0000256" key="7">
    <source>
        <dbReference type="SAM" id="SignalP"/>
    </source>
</evidence>
<evidence type="ECO:0000256" key="1">
    <source>
        <dbReference type="ARBA" id="ARBA00001913"/>
    </source>
</evidence>
<protein>
    <submittedName>
        <fullName evidence="9">Sulfatase-like hydrolase/transferase</fullName>
    </submittedName>
</protein>